<sequence length="409" mass="44283">MSTVIAGPTDIDTTTLEETVKARHWLHRHPEMALREFDTTHYLKERLASYGIESIDATHRHDPEQPSADDEGNPSAPLTTGVTADIHGSLGTGPTLALRADIDGLPIVEDSTHAFASLNPGMMHACGHDLHMASLLGAARELQEHRDRFRGTVRLLFQPAEEAELGAQKVLAAGWLNDVDLIVGYHNHPGLPVGTVGISANPIMGGNYRFDVTIHGRGAHGSRPEDSADPITAFTAMSSEIQTIVSRNIAPLEPAVVSITQIRAGQAWNIIPSVMEFQGTARAFNRHTAELIQERLTRIVQGVSEAHGVTSHLDWSVRAVPIENNPDIAATLRREAVHYAQKVIEPVPSLGSDDFADFQHSGIPGVFSFIGSNGDPDASGWHTPNFIAKDAALPYAIDYYTHAAYALLN</sequence>
<dbReference type="EMBL" id="JAAXZR010000012">
    <property type="protein sequence ID" value="NLT79234.1"/>
    <property type="molecule type" value="Genomic_DNA"/>
</dbReference>
<evidence type="ECO:0000313" key="5">
    <source>
        <dbReference type="EMBL" id="NLT79234.1"/>
    </source>
</evidence>
<keyword evidence="2" id="KW-0479">Metal-binding</keyword>
<keyword evidence="1" id="KW-0378">Hydrolase</keyword>
<dbReference type="InterPro" id="IPR036264">
    <property type="entry name" value="Bact_exopeptidase_dim_dom"/>
</dbReference>
<feature type="binding site" evidence="2">
    <location>
        <position position="186"/>
    </location>
    <ligand>
        <name>Mn(2+)</name>
        <dbReference type="ChEBI" id="CHEBI:29035"/>
        <label>2</label>
    </ligand>
</feature>
<feature type="binding site" evidence="2">
    <location>
        <position position="382"/>
    </location>
    <ligand>
        <name>Mn(2+)</name>
        <dbReference type="ChEBI" id="CHEBI:29035"/>
        <label>2</label>
    </ligand>
</feature>
<dbReference type="GO" id="GO:0019877">
    <property type="term" value="P:diaminopimelate biosynthetic process"/>
    <property type="evidence" value="ECO:0007669"/>
    <property type="project" value="UniProtKB-ARBA"/>
</dbReference>
<organism evidence="5 6">
    <name type="scientific">Bifidobacterium crudilactis</name>
    <dbReference type="NCBI Taxonomy" id="327277"/>
    <lineage>
        <taxon>Bacteria</taxon>
        <taxon>Bacillati</taxon>
        <taxon>Actinomycetota</taxon>
        <taxon>Actinomycetes</taxon>
        <taxon>Bifidobacteriales</taxon>
        <taxon>Bifidobacteriaceae</taxon>
        <taxon>Bifidobacterium</taxon>
    </lineage>
</organism>
<dbReference type="AlphaFoldDB" id="A0A971IBZ6"/>
<reference evidence="5" key="1">
    <citation type="journal article" date="2020" name="Biotechnol. Biofuels">
        <title>New insights from the biogas microbiome by comprehensive genome-resolved metagenomics of nearly 1600 species originating from multiple anaerobic digesters.</title>
        <authorList>
            <person name="Campanaro S."/>
            <person name="Treu L."/>
            <person name="Rodriguez-R L.M."/>
            <person name="Kovalovszki A."/>
            <person name="Ziels R.M."/>
            <person name="Maus I."/>
            <person name="Zhu X."/>
            <person name="Kougias P.G."/>
            <person name="Basile A."/>
            <person name="Luo G."/>
            <person name="Schluter A."/>
            <person name="Konstantinidis K.T."/>
            <person name="Angelidaki I."/>
        </authorList>
    </citation>
    <scope>NUCLEOTIDE SEQUENCE</scope>
    <source>
        <strain evidence="5">AS01afH2WH_6</strain>
    </source>
</reference>
<dbReference type="FunFam" id="3.30.70.360:FF:000001">
    <property type="entry name" value="N-acetyldiaminopimelate deacetylase"/>
    <property type="match status" value="1"/>
</dbReference>
<dbReference type="RefSeq" id="WP_273172933.1">
    <property type="nucleotide sequence ID" value="NZ_JAAXZR010000012.1"/>
</dbReference>
<feature type="domain" description="Peptidase M20 dimerisation" evidence="4">
    <location>
        <begin position="209"/>
        <end position="301"/>
    </location>
</feature>
<feature type="binding site" evidence="2">
    <location>
        <position position="162"/>
    </location>
    <ligand>
        <name>Mn(2+)</name>
        <dbReference type="ChEBI" id="CHEBI:29035"/>
        <label>2</label>
    </ligand>
</feature>
<dbReference type="NCBIfam" id="TIGR01891">
    <property type="entry name" value="amidohydrolases"/>
    <property type="match status" value="1"/>
</dbReference>
<dbReference type="GO" id="GO:0046872">
    <property type="term" value="F:metal ion binding"/>
    <property type="evidence" value="ECO:0007669"/>
    <property type="project" value="UniProtKB-KW"/>
</dbReference>
<keyword evidence="2" id="KW-0464">Manganese</keyword>
<name>A0A971IBZ6_9BIFI</name>
<dbReference type="SUPFAM" id="SSF53187">
    <property type="entry name" value="Zn-dependent exopeptidases"/>
    <property type="match status" value="1"/>
</dbReference>
<feature type="binding site" evidence="2">
    <location>
        <position position="128"/>
    </location>
    <ligand>
        <name>Mn(2+)</name>
        <dbReference type="ChEBI" id="CHEBI:29035"/>
        <label>2</label>
    </ligand>
</feature>
<gene>
    <name evidence="5" type="ORF">GXW98_02970</name>
</gene>
<dbReference type="Proteomes" id="UP000767327">
    <property type="component" value="Unassembled WGS sequence"/>
</dbReference>
<dbReference type="PANTHER" id="PTHR11014:SF63">
    <property type="entry name" value="METALLOPEPTIDASE, PUTATIVE (AFU_ORTHOLOGUE AFUA_6G09600)-RELATED"/>
    <property type="match status" value="1"/>
</dbReference>
<proteinExistence type="predicted"/>
<dbReference type="PANTHER" id="PTHR11014">
    <property type="entry name" value="PEPTIDASE M20 FAMILY MEMBER"/>
    <property type="match status" value="1"/>
</dbReference>
<comment type="cofactor">
    <cofactor evidence="2">
        <name>Mn(2+)</name>
        <dbReference type="ChEBI" id="CHEBI:29035"/>
    </cofactor>
    <text evidence="2">The Mn(2+) ion enhances activity.</text>
</comment>
<evidence type="ECO:0000256" key="3">
    <source>
        <dbReference type="SAM" id="MobiDB-lite"/>
    </source>
</evidence>
<reference evidence="5" key="2">
    <citation type="submission" date="2020-01" db="EMBL/GenBank/DDBJ databases">
        <authorList>
            <person name="Campanaro S."/>
        </authorList>
    </citation>
    <scope>NUCLEOTIDE SEQUENCE</scope>
    <source>
        <strain evidence="5">AS01afH2WH_6</strain>
    </source>
</reference>
<evidence type="ECO:0000259" key="4">
    <source>
        <dbReference type="Pfam" id="PF07687"/>
    </source>
</evidence>
<evidence type="ECO:0000256" key="1">
    <source>
        <dbReference type="ARBA" id="ARBA00022801"/>
    </source>
</evidence>
<dbReference type="Pfam" id="PF07687">
    <property type="entry name" value="M20_dimer"/>
    <property type="match status" value="1"/>
</dbReference>
<comment type="caution">
    <text evidence="5">The sequence shown here is derived from an EMBL/GenBank/DDBJ whole genome shotgun (WGS) entry which is preliminary data.</text>
</comment>
<evidence type="ECO:0000256" key="2">
    <source>
        <dbReference type="PIRSR" id="PIRSR005962-1"/>
    </source>
</evidence>
<dbReference type="PIRSF" id="PIRSF005962">
    <property type="entry name" value="Pept_M20D_amidohydro"/>
    <property type="match status" value="1"/>
</dbReference>
<dbReference type="Gene3D" id="3.30.70.360">
    <property type="match status" value="1"/>
</dbReference>
<dbReference type="InterPro" id="IPR002933">
    <property type="entry name" value="Peptidase_M20"/>
</dbReference>
<dbReference type="InterPro" id="IPR017439">
    <property type="entry name" value="Amidohydrolase"/>
</dbReference>
<dbReference type="SUPFAM" id="SSF55031">
    <property type="entry name" value="Bacterial exopeptidase dimerisation domain"/>
    <property type="match status" value="1"/>
</dbReference>
<feature type="region of interest" description="Disordered" evidence="3">
    <location>
        <begin position="59"/>
        <end position="78"/>
    </location>
</feature>
<feature type="binding site" evidence="2">
    <location>
        <position position="126"/>
    </location>
    <ligand>
        <name>Mn(2+)</name>
        <dbReference type="ChEBI" id="CHEBI:29035"/>
        <label>2</label>
    </ligand>
</feature>
<dbReference type="Gene3D" id="3.40.630.10">
    <property type="entry name" value="Zn peptidases"/>
    <property type="match status" value="1"/>
</dbReference>
<accession>A0A971IBZ6</accession>
<dbReference type="InterPro" id="IPR011650">
    <property type="entry name" value="Peptidase_M20_dimer"/>
</dbReference>
<protein>
    <submittedName>
        <fullName evidence="5">Amidohydrolase</fullName>
    </submittedName>
</protein>
<dbReference type="Pfam" id="PF01546">
    <property type="entry name" value="Peptidase_M20"/>
    <property type="match status" value="1"/>
</dbReference>
<evidence type="ECO:0000313" key="6">
    <source>
        <dbReference type="Proteomes" id="UP000767327"/>
    </source>
</evidence>
<dbReference type="GO" id="GO:0050118">
    <property type="term" value="F:N-acetyldiaminopimelate deacetylase activity"/>
    <property type="evidence" value="ECO:0007669"/>
    <property type="project" value="UniProtKB-ARBA"/>
</dbReference>